<name>A0ABS5ABN4_9PSEU</name>
<protein>
    <submittedName>
        <fullName evidence="1">Uncharacterized protein</fullName>
    </submittedName>
</protein>
<dbReference type="RefSeq" id="WP_086789429.1">
    <property type="nucleotide sequence ID" value="NZ_JAGIOO010000001.1"/>
</dbReference>
<evidence type="ECO:0000313" key="1">
    <source>
        <dbReference type="EMBL" id="MBP2474008.1"/>
    </source>
</evidence>
<gene>
    <name evidence="1" type="ORF">JOF53_002880</name>
</gene>
<sequence length="88" mass="10404">MQIQAINKRARERYGEFVGALDFAFVTLEELKKLIHKMDEREAPAGAWRITPPEELKRQYLRVLEHLSSLRNTGMAYESELVSREWRV</sequence>
<dbReference type="EMBL" id="JAGIOO010000001">
    <property type="protein sequence ID" value="MBP2474008.1"/>
    <property type="molecule type" value="Genomic_DNA"/>
</dbReference>
<proteinExistence type="predicted"/>
<comment type="caution">
    <text evidence="1">The sequence shown here is derived from an EMBL/GenBank/DDBJ whole genome shotgun (WGS) entry which is preliminary data.</text>
</comment>
<organism evidence="1 2">
    <name type="scientific">Crossiella equi</name>
    <dbReference type="NCBI Taxonomy" id="130796"/>
    <lineage>
        <taxon>Bacteria</taxon>
        <taxon>Bacillati</taxon>
        <taxon>Actinomycetota</taxon>
        <taxon>Actinomycetes</taxon>
        <taxon>Pseudonocardiales</taxon>
        <taxon>Pseudonocardiaceae</taxon>
        <taxon>Crossiella</taxon>
    </lineage>
</organism>
<evidence type="ECO:0000313" key="2">
    <source>
        <dbReference type="Proteomes" id="UP001519363"/>
    </source>
</evidence>
<reference evidence="1 2" key="1">
    <citation type="submission" date="2021-03" db="EMBL/GenBank/DDBJ databases">
        <title>Sequencing the genomes of 1000 actinobacteria strains.</title>
        <authorList>
            <person name="Klenk H.-P."/>
        </authorList>
    </citation>
    <scope>NUCLEOTIDE SEQUENCE [LARGE SCALE GENOMIC DNA]</scope>
    <source>
        <strain evidence="1 2">DSM 44580</strain>
    </source>
</reference>
<dbReference type="Proteomes" id="UP001519363">
    <property type="component" value="Unassembled WGS sequence"/>
</dbReference>
<keyword evidence="2" id="KW-1185">Reference proteome</keyword>
<accession>A0ABS5ABN4</accession>